<dbReference type="EMBL" id="CAEZYU010000108">
    <property type="protein sequence ID" value="CAB4755585.1"/>
    <property type="molecule type" value="Genomic_DNA"/>
</dbReference>
<evidence type="ECO:0000313" key="5">
    <source>
        <dbReference type="EMBL" id="CAB4896268.1"/>
    </source>
</evidence>
<dbReference type="EMBL" id="CAEZSF010000107">
    <property type="protein sequence ID" value="CAB4543037.1"/>
    <property type="molecule type" value="Genomic_DNA"/>
</dbReference>
<comment type="similarity">
    <text evidence="1">Belongs to the short-chain dehydrogenases/reductases (SDR) family.</text>
</comment>
<dbReference type="NCBIfam" id="NF005873">
    <property type="entry name" value="PRK07814.1"/>
    <property type="match status" value="1"/>
</dbReference>
<dbReference type="SMART" id="SM00822">
    <property type="entry name" value="PKS_KR"/>
    <property type="match status" value="1"/>
</dbReference>
<dbReference type="PRINTS" id="PR00081">
    <property type="entry name" value="GDHRDH"/>
</dbReference>
<dbReference type="CDD" id="cd05233">
    <property type="entry name" value="SDR_c"/>
    <property type="match status" value="1"/>
</dbReference>
<dbReference type="FunFam" id="3.40.50.720:FF:000084">
    <property type="entry name" value="Short-chain dehydrogenase reductase"/>
    <property type="match status" value="1"/>
</dbReference>
<dbReference type="InterPro" id="IPR036291">
    <property type="entry name" value="NAD(P)-bd_dom_sf"/>
</dbReference>
<organism evidence="4">
    <name type="scientific">freshwater metagenome</name>
    <dbReference type="NCBI Taxonomy" id="449393"/>
    <lineage>
        <taxon>unclassified sequences</taxon>
        <taxon>metagenomes</taxon>
        <taxon>ecological metagenomes</taxon>
    </lineage>
</organism>
<evidence type="ECO:0000256" key="1">
    <source>
        <dbReference type="ARBA" id="ARBA00006484"/>
    </source>
</evidence>
<dbReference type="EMBL" id="CAFBMG010000032">
    <property type="protein sequence ID" value="CAB4896268.1"/>
    <property type="molecule type" value="Genomic_DNA"/>
</dbReference>
<dbReference type="SUPFAM" id="SSF51735">
    <property type="entry name" value="NAD(P)-binding Rossmann-fold domains"/>
    <property type="match status" value="1"/>
</dbReference>
<dbReference type="InterPro" id="IPR050259">
    <property type="entry name" value="SDR"/>
</dbReference>
<reference evidence="4" key="1">
    <citation type="submission" date="2020-05" db="EMBL/GenBank/DDBJ databases">
        <authorList>
            <person name="Chiriac C."/>
            <person name="Salcher M."/>
            <person name="Ghai R."/>
            <person name="Kavagutti S V."/>
        </authorList>
    </citation>
    <scope>NUCLEOTIDE SEQUENCE</scope>
</reference>
<dbReference type="NCBIfam" id="NF005559">
    <property type="entry name" value="PRK07231.1"/>
    <property type="match status" value="1"/>
</dbReference>
<dbReference type="PROSITE" id="PS00061">
    <property type="entry name" value="ADH_SHORT"/>
    <property type="match status" value="1"/>
</dbReference>
<dbReference type="GO" id="GO:0032787">
    <property type="term" value="P:monocarboxylic acid metabolic process"/>
    <property type="evidence" value="ECO:0007669"/>
    <property type="project" value="UniProtKB-ARBA"/>
</dbReference>
<protein>
    <submittedName>
        <fullName evidence="4">Unannotated protein</fullName>
    </submittedName>
</protein>
<feature type="domain" description="Ketoreductase" evidence="2">
    <location>
        <begin position="12"/>
        <end position="193"/>
    </location>
</feature>
<dbReference type="InterPro" id="IPR057326">
    <property type="entry name" value="KR_dom"/>
</dbReference>
<dbReference type="AlphaFoldDB" id="A0A6J6U889"/>
<dbReference type="InterPro" id="IPR002347">
    <property type="entry name" value="SDR_fam"/>
</dbReference>
<proteinExistence type="inferred from homology"/>
<dbReference type="Pfam" id="PF13561">
    <property type="entry name" value="adh_short_C2"/>
    <property type="match status" value="1"/>
</dbReference>
<evidence type="ECO:0000313" key="4">
    <source>
        <dbReference type="EMBL" id="CAB4755585.1"/>
    </source>
</evidence>
<gene>
    <name evidence="3" type="ORF">UFOPK1358_01136</name>
    <name evidence="4" type="ORF">UFOPK2766_01890</name>
    <name evidence="5" type="ORF">UFOPK3519_00598</name>
</gene>
<sequence>MSILDQFRVDGKVAIVTGAGRGIGRASAIALAEAGAEVVVAARTADQVEAVAEEIRNLGGRAEPVVFDMMQLDRLSELVAVAVEQFGGLDLLVNNAGGSAPKAFLETSMRSFERAFTFNVTTAFEMTKQSVPAMLARGGGAVVNISSAAGRMPDRGFSAYGTAKAALTHLTKELATDLSPRIRVNGIAVGSVQTSALETVLTDDNIRRLMEEATPLKRLGTPEDISAGVLYLCSPAGSYMTGKLLEIDGGMISQTLGLGLPDL</sequence>
<evidence type="ECO:0000259" key="2">
    <source>
        <dbReference type="SMART" id="SM00822"/>
    </source>
</evidence>
<dbReference type="InterPro" id="IPR020904">
    <property type="entry name" value="Sc_DH/Rdtase_CS"/>
</dbReference>
<dbReference type="Gene3D" id="3.40.50.720">
    <property type="entry name" value="NAD(P)-binding Rossmann-like Domain"/>
    <property type="match status" value="1"/>
</dbReference>
<name>A0A6J6U889_9ZZZZ</name>
<accession>A0A6J6U889</accession>
<dbReference type="PRINTS" id="PR00080">
    <property type="entry name" value="SDRFAMILY"/>
</dbReference>
<dbReference type="PANTHER" id="PTHR42879">
    <property type="entry name" value="3-OXOACYL-(ACYL-CARRIER-PROTEIN) REDUCTASE"/>
    <property type="match status" value="1"/>
</dbReference>
<evidence type="ECO:0000313" key="3">
    <source>
        <dbReference type="EMBL" id="CAB4543037.1"/>
    </source>
</evidence>